<evidence type="ECO:0000313" key="3">
    <source>
        <dbReference type="EMBL" id="OCF30739.1"/>
    </source>
</evidence>
<dbReference type="Proteomes" id="UP000092666">
    <property type="component" value="Unassembled WGS sequence"/>
</dbReference>
<reference evidence="4" key="2">
    <citation type="submission" date="2013-12" db="EMBL/GenBank/DDBJ databases">
        <title>Evolution of pathogenesis and genome organization in the Tremellales.</title>
        <authorList>
            <person name="Cuomo C."/>
            <person name="Litvintseva A."/>
            <person name="Heitman J."/>
            <person name="Chen Y."/>
            <person name="Sun S."/>
            <person name="Springer D."/>
            <person name="Dromer F."/>
            <person name="Young S."/>
            <person name="Zeng Q."/>
            <person name="Chapman S."/>
            <person name="Gujja S."/>
            <person name="Saif S."/>
            <person name="Birren B."/>
        </authorList>
    </citation>
    <scope>NUCLEOTIDE SEQUENCE [LARGE SCALE GENOMIC DNA]</scope>
    <source>
        <strain evidence="4">BCC8398</strain>
    </source>
</reference>
<dbReference type="OrthoDB" id="2564135at2759"/>
<evidence type="ECO:0000259" key="2">
    <source>
        <dbReference type="Pfam" id="PF21671"/>
    </source>
</evidence>
<evidence type="ECO:0000313" key="4">
    <source>
        <dbReference type="Proteomes" id="UP000092666"/>
    </source>
</evidence>
<sequence>MIVPVLIASALLARSVYGAAYIGCLDSSTVTGGSAVTVGSGYSLSDCLAECSSQSYSHGFYDASISECYCDNSEGAAANYQEATDSSGACAVGQASAWYLGTGFGFNACSTVTTSSGDTYTYFVSNAQGCFESCAENGAAQFTRSGSAYICICGASFALGPATNCPAAQTSRGLYVYSQTVDTEPSADLSRRRLKERLRLARALNHQYCPVGLTACLVGDDKEAFECIDTKSDLESCGGCTIGLYGATLNGTATGQNCENLKGVAMGAVTCNRGQCEVSACKYGYVLVDNECVRMQ</sequence>
<dbReference type="STRING" id="1296120.A0A1B9GIA4"/>
<feature type="chain" id="PRO_5008627062" description="Protein CPL1-like domain-containing protein" evidence="1">
    <location>
        <begin position="19"/>
        <end position="296"/>
    </location>
</feature>
<dbReference type="InterPro" id="IPR048661">
    <property type="entry name" value="CPL1-like"/>
</dbReference>
<evidence type="ECO:0000256" key="1">
    <source>
        <dbReference type="SAM" id="SignalP"/>
    </source>
</evidence>
<feature type="signal peptide" evidence="1">
    <location>
        <begin position="1"/>
        <end position="18"/>
    </location>
</feature>
<organism evidence="3 4">
    <name type="scientific">Kwoniella heveanensis BCC8398</name>
    <dbReference type="NCBI Taxonomy" id="1296120"/>
    <lineage>
        <taxon>Eukaryota</taxon>
        <taxon>Fungi</taxon>
        <taxon>Dikarya</taxon>
        <taxon>Basidiomycota</taxon>
        <taxon>Agaricomycotina</taxon>
        <taxon>Tremellomycetes</taxon>
        <taxon>Tremellales</taxon>
        <taxon>Cryptococcaceae</taxon>
        <taxon>Kwoniella</taxon>
    </lineage>
</organism>
<dbReference type="PANTHER" id="PTHR35192">
    <property type="entry name" value="PROTEIN, PUTATIVE-RELATED"/>
    <property type="match status" value="1"/>
</dbReference>
<protein>
    <recommendedName>
        <fullName evidence="2">Protein CPL1-like domain-containing protein</fullName>
    </recommendedName>
</protein>
<keyword evidence="1" id="KW-0732">Signal</keyword>
<reference evidence="3 4" key="1">
    <citation type="submission" date="2013-07" db="EMBL/GenBank/DDBJ databases">
        <title>The Genome Sequence of Cryptococcus heveanensis BCC8398.</title>
        <authorList>
            <consortium name="The Broad Institute Genome Sequencing Platform"/>
            <person name="Cuomo C."/>
            <person name="Litvintseva A."/>
            <person name="Chen Y."/>
            <person name="Heitman J."/>
            <person name="Sun S."/>
            <person name="Springer D."/>
            <person name="Dromer F."/>
            <person name="Young S.K."/>
            <person name="Zeng Q."/>
            <person name="Gargeya S."/>
            <person name="Fitzgerald M."/>
            <person name="Abouelleil A."/>
            <person name="Alvarado L."/>
            <person name="Berlin A.M."/>
            <person name="Chapman S.B."/>
            <person name="Dewar J."/>
            <person name="Goldberg J."/>
            <person name="Griggs A."/>
            <person name="Gujja S."/>
            <person name="Hansen M."/>
            <person name="Howarth C."/>
            <person name="Imamovic A."/>
            <person name="Larimer J."/>
            <person name="McCowan C."/>
            <person name="Murphy C."/>
            <person name="Pearson M."/>
            <person name="Priest M."/>
            <person name="Roberts A."/>
            <person name="Saif S."/>
            <person name="Shea T."/>
            <person name="Sykes S."/>
            <person name="Wortman J."/>
            <person name="Nusbaum C."/>
            <person name="Birren B."/>
        </authorList>
    </citation>
    <scope>NUCLEOTIDE SEQUENCE [LARGE SCALE GENOMIC DNA]</scope>
    <source>
        <strain evidence="3 4">BCC8398</strain>
    </source>
</reference>
<dbReference type="PANTHER" id="PTHR35192:SF2">
    <property type="entry name" value="APPLE DOMAIN-CONTAINING PROTEIN"/>
    <property type="match status" value="1"/>
</dbReference>
<dbReference type="AlphaFoldDB" id="A0A1B9GIA4"/>
<name>A0A1B9GIA4_9TREE</name>
<gene>
    <name evidence="3" type="ORF">I316_07625</name>
</gene>
<dbReference type="Pfam" id="PF21671">
    <property type="entry name" value="CPL1-like"/>
    <property type="match status" value="1"/>
</dbReference>
<accession>A0A1B9GIA4</accession>
<dbReference type="InterPro" id="IPR038955">
    <property type="entry name" value="PriA/CPL1_fungi"/>
</dbReference>
<proteinExistence type="predicted"/>
<dbReference type="EMBL" id="KV700143">
    <property type="protein sequence ID" value="OCF30739.1"/>
    <property type="molecule type" value="Genomic_DNA"/>
</dbReference>
<feature type="domain" description="Protein CPL1-like" evidence="2">
    <location>
        <begin position="225"/>
        <end position="289"/>
    </location>
</feature>
<keyword evidence="4" id="KW-1185">Reference proteome</keyword>